<organism evidence="1 2">
    <name type="scientific">Syntrophobacter fumaroxidans (strain DSM 10017 / MPOB)</name>
    <dbReference type="NCBI Taxonomy" id="335543"/>
    <lineage>
        <taxon>Bacteria</taxon>
        <taxon>Pseudomonadati</taxon>
        <taxon>Thermodesulfobacteriota</taxon>
        <taxon>Syntrophobacteria</taxon>
        <taxon>Syntrophobacterales</taxon>
        <taxon>Syntrophobacteraceae</taxon>
        <taxon>Syntrophobacter</taxon>
    </lineage>
</organism>
<dbReference type="eggNOG" id="COG0466">
    <property type="taxonomic scope" value="Bacteria"/>
</dbReference>
<dbReference type="RefSeq" id="WP_011698203.1">
    <property type="nucleotide sequence ID" value="NC_008554.1"/>
</dbReference>
<gene>
    <name evidence="1" type="ordered locus">Sfum_1341</name>
</gene>
<dbReference type="Proteomes" id="UP000001784">
    <property type="component" value="Chromosome"/>
</dbReference>
<dbReference type="SUPFAM" id="SSF54211">
    <property type="entry name" value="Ribosomal protein S5 domain 2-like"/>
    <property type="match status" value="1"/>
</dbReference>
<dbReference type="EMBL" id="CP000478">
    <property type="protein sequence ID" value="ABK17032.1"/>
    <property type="molecule type" value="Genomic_DNA"/>
</dbReference>
<protein>
    <submittedName>
        <fullName evidence="1">Uncharacterized protein</fullName>
    </submittedName>
</protein>
<evidence type="ECO:0000313" key="2">
    <source>
        <dbReference type="Proteomes" id="UP000001784"/>
    </source>
</evidence>
<evidence type="ECO:0000313" key="1">
    <source>
        <dbReference type="EMBL" id="ABK17032.1"/>
    </source>
</evidence>
<dbReference type="OrthoDB" id="5421591at2"/>
<sequence>MTNQCWTVLELRNWAEWGFLEDRIRDLLRPQELLWTLDESSFAGSYTTIQHSFPPERRHLLPQAVIAAVLSDPETVPLWFPGWMASELDLREMGIPLTVETAFSMKWSLIPLALADDRRANLYWVLVGLARSGSVESNFPTWWPVVADEVAVRSAAAVVETLRPGTDEGLFFWPLLPFIDRRLIHGPSLGLPLYLAARGLRTGHTPLALLATGEVRQSGSLVPVGGLELKAAATAQEGLTGMLYPRPGDGKAHGFESLAGLAVDTLDEACYLWDLYGSGTAADLRIDWTCLDDPARLSSNAHLLSDSTLRWDGFEDRYSRQLWAVLQNGRYARAFLDNLEAEMENPDCPAWRIQTLLTPLTPAKVNDIAAGDPLTAFRIAQVQTTSCSRRGDVEPAASWGNLGGGLLDRIIAGEHVSSLRAGQLNRDFVLNRHGRYDFRPDPPRPLVEAIDVLSEVHRVLKRFQPGTLPVILGKLHGSIAQNYGFCGPRHLHDVEKYVALAQEAFGNGNYSDHVQDWRRQFCYLFYACLDAGELERAGEILEDYLGRPPLDIGEREFEGLNPYQHAALARYLAECGITEARYVPWCRQRLHDPFCQHPWQLWFHNVGHLMADRAAMGAAWSRSVELCLKLGITARPMALLSLSCIRREGLWDEETLQRRTWEAMAAVNSPVLCKEHFLPIAEYTSCEAILREVSAAKTRLFPFTYR</sequence>
<dbReference type="KEGG" id="sfu:Sfum_1341"/>
<accession>A0LHY0</accession>
<proteinExistence type="predicted"/>
<dbReference type="InterPro" id="IPR020568">
    <property type="entry name" value="Ribosomal_Su5_D2-typ_SF"/>
</dbReference>
<dbReference type="InParanoid" id="A0LHY0"/>
<dbReference type="Gene3D" id="3.30.230.10">
    <property type="match status" value="1"/>
</dbReference>
<dbReference type="STRING" id="335543.Sfum_1341"/>
<reference evidence="1 2" key="1">
    <citation type="submission" date="2006-10" db="EMBL/GenBank/DDBJ databases">
        <title>Complete sequence of Syntrophobacter fumaroxidans MPOB.</title>
        <authorList>
            <consortium name="US DOE Joint Genome Institute"/>
            <person name="Copeland A."/>
            <person name="Lucas S."/>
            <person name="Lapidus A."/>
            <person name="Barry K."/>
            <person name="Detter J.C."/>
            <person name="Glavina del Rio T."/>
            <person name="Hammon N."/>
            <person name="Israni S."/>
            <person name="Pitluck S."/>
            <person name="Goltsman E.G."/>
            <person name="Martinez M."/>
            <person name="Schmutz J."/>
            <person name="Larimer F."/>
            <person name="Land M."/>
            <person name="Hauser L."/>
            <person name="Kyrpides N."/>
            <person name="Kim E."/>
            <person name="Boone D.R."/>
            <person name="Brockman F."/>
            <person name="Culley D."/>
            <person name="Ferry J."/>
            <person name="Gunsalus R."/>
            <person name="McInerney M.J."/>
            <person name="Morrison M."/>
            <person name="Plugge C."/>
            <person name="Rohlin L."/>
            <person name="Scholten J."/>
            <person name="Sieber J."/>
            <person name="Stams A.J.M."/>
            <person name="Worm P."/>
            <person name="Henstra A.M."/>
            <person name="Richardson P."/>
        </authorList>
    </citation>
    <scope>NUCLEOTIDE SEQUENCE [LARGE SCALE GENOMIC DNA]</scope>
    <source>
        <strain evidence="2">DSM 10017 / MPOB</strain>
    </source>
</reference>
<dbReference type="InterPro" id="IPR014721">
    <property type="entry name" value="Ribsml_uS5_D2-typ_fold_subgr"/>
</dbReference>
<dbReference type="AlphaFoldDB" id="A0LHY0"/>
<name>A0LHY0_SYNFM</name>
<dbReference type="HOGENOM" id="CLU_390685_0_0_7"/>
<keyword evidence="2" id="KW-1185">Reference proteome</keyword>